<keyword evidence="3" id="KW-1185">Reference proteome</keyword>
<dbReference type="CDD" id="cd02440">
    <property type="entry name" value="AdoMet_MTases"/>
    <property type="match status" value="1"/>
</dbReference>
<comment type="caution">
    <text evidence="2">The sequence shown here is derived from an EMBL/GenBank/DDBJ whole genome shotgun (WGS) entry which is preliminary data.</text>
</comment>
<dbReference type="EMBL" id="JFBX01000586">
    <property type="protein sequence ID" value="KXH34415.1"/>
    <property type="molecule type" value="Genomic_DNA"/>
</dbReference>
<protein>
    <submittedName>
        <fullName evidence="2">Methyltransferase</fullName>
    </submittedName>
</protein>
<gene>
    <name evidence="2" type="ORF">CSIM01_00326</name>
</gene>
<dbReference type="Proteomes" id="UP000070328">
    <property type="component" value="Unassembled WGS sequence"/>
</dbReference>
<keyword evidence="2" id="KW-0489">Methyltransferase</keyword>
<proteinExistence type="predicted"/>
<name>A0A135SEV1_9PEZI</name>
<feature type="region of interest" description="Disordered" evidence="1">
    <location>
        <begin position="1"/>
        <end position="39"/>
    </location>
</feature>
<dbReference type="GO" id="GO:0008168">
    <property type="term" value="F:methyltransferase activity"/>
    <property type="evidence" value="ECO:0007669"/>
    <property type="project" value="UniProtKB-KW"/>
</dbReference>
<dbReference type="AlphaFoldDB" id="A0A135SEV1"/>
<dbReference type="GO" id="GO:0032259">
    <property type="term" value="P:methylation"/>
    <property type="evidence" value="ECO:0007669"/>
    <property type="project" value="UniProtKB-KW"/>
</dbReference>
<dbReference type="OrthoDB" id="2013972at2759"/>
<dbReference type="Gene3D" id="3.40.50.150">
    <property type="entry name" value="Vaccinia Virus protein VP39"/>
    <property type="match status" value="1"/>
</dbReference>
<dbReference type="SUPFAM" id="SSF53335">
    <property type="entry name" value="S-adenosyl-L-methionine-dependent methyltransferases"/>
    <property type="match status" value="1"/>
</dbReference>
<organism evidence="2 3">
    <name type="scientific">Colletotrichum simmondsii</name>
    <dbReference type="NCBI Taxonomy" id="703756"/>
    <lineage>
        <taxon>Eukaryota</taxon>
        <taxon>Fungi</taxon>
        <taxon>Dikarya</taxon>
        <taxon>Ascomycota</taxon>
        <taxon>Pezizomycotina</taxon>
        <taxon>Sordariomycetes</taxon>
        <taxon>Hypocreomycetidae</taxon>
        <taxon>Glomerellales</taxon>
        <taxon>Glomerellaceae</taxon>
        <taxon>Colletotrichum</taxon>
        <taxon>Colletotrichum acutatum species complex</taxon>
    </lineage>
</organism>
<accession>A0A135SEV1</accession>
<sequence>MRLANRCPQADAFGGTEPTKTTLRVGSNRPSPPPTRKADWKVEKSYKTKSAAHFFCESKKLPGQHLQPELPPFSRIAAIVGTSRDGRDRLLVHRPRHTCTPFSSKQRCATRKRICEFVQTCGFRLPGALLRRIQSKDVLSIDEQILKYSVSLSSSVLDYPVEYGRRYHAFRSGTYIMPNDEPEMDRMDMCHSMMTRAIGNRLFLAPLERSRIHAVLDVGTGTGIWAIEMGDLFENAEIIGIDLSAIQPTWQVYKKS</sequence>
<dbReference type="InterPro" id="IPR029063">
    <property type="entry name" value="SAM-dependent_MTases_sf"/>
</dbReference>
<evidence type="ECO:0000313" key="2">
    <source>
        <dbReference type="EMBL" id="KXH34415.1"/>
    </source>
</evidence>
<reference evidence="2 3" key="1">
    <citation type="submission" date="2014-02" db="EMBL/GenBank/DDBJ databases">
        <title>The genome sequence of Colletotrichum simmondsii CBS122122.</title>
        <authorList>
            <person name="Baroncelli R."/>
            <person name="Thon M.R."/>
        </authorList>
    </citation>
    <scope>NUCLEOTIDE SEQUENCE [LARGE SCALE GENOMIC DNA]</scope>
    <source>
        <strain evidence="2 3">CBS122122</strain>
    </source>
</reference>
<keyword evidence="2" id="KW-0808">Transferase</keyword>
<feature type="compositionally biased region" description="Polar residues" evidence="1">
    <location>
        <begin position="18"/>
        <end position="29"/>
    </location>
</feature>
<evidence type="ECO:0000256" key="1">
    <source>
        <dbReference type="SAM" id="MobiDB-lite"/>
    </source>
</evidence>
<evidence type="ECO:0000313" key="3">
    <source>
        <dbReference type="Proteomes" id="UP000070328"/>
    </source>
</evidence>